<dbReference type="Gene3D" id="1.10.357.10">
    <property type="entry name" value="Tetracycline Repressor, domain 2"/>
    <property type="match status" value="1"/>
</dbReference>
<dbReference type="InterPro" id="IPR050624">
    <property type="entry name" value="HTH-type_Tx_Regulator"/>
</dbReference>
<dbReference type="RefSeq" id="WP_148623946.1">
    <property type="nucleotide sequence ID" value="NZ_SDGZ01000028.1"/>
</dbReference>
<dbReference type="PANTHER" id="PTHR43479">
    <property type="entry name" value="ACREF/ENVCD OPERON REPRESSOR-RELATED"/>
    <property type="match status" value="1"/>
</dbReference>
<dbReference type="Pfam" id="PF00440">
    <property type="entry name" value="TetR_N"/>
    <property type="match status" value="1"/>
</dbReference>
<evidence type="ECO:0000256" key="1">
    <source>
        <dbReference type="ARBA" id="ARBA00023125"/>
    </source>
</evidence>
<comment type="caution">
    <text evidence="4">The sequence shown here is derived from an EMBL/GenBank/DDBJ whole genome shotgun (WGS) entry which is preliminary data.</text>
</comment>
<organism evidence="4 5">
    <name type="scientific">Weissella muntiaci</name>
    <dbReference type="NCBI Taxonomy" id="2508881"/>
    <lineage>
        <taxon>Bacteria</taxon>
        <taxon>Bacillati</taxon>
        <taxon>Bacillota</taxon>
        <taxon>Bacilli</taxon>
        <taxon>Lactobacillales</taxon>
        <taxon>Lactobacillaceae</taxon>
        <taxon>Weissella</taxon>
    </lineage>
</organism>
<dbReference type="OrthoDB" id="9810250at2"/>
<dbReference type="GO" id="GO:0003677">
    <property type="term" value="F:DNA binding"/>
    <property type="evidence" value="ECO:0007669"/>
    <property type="project" value="UniProtKB-UniRule"/>
</dbReference>
<dbReference type="InterPro" id="IPR001647">
    <property type="entry name" value="HTH_TetR"/>
</dbReference>
<dbReference type="InterPro" id="IPR009057">
    <property type="entry name" value="Homeodomain-like_sf"/>
</dbReference>
<feature type="domain" description="HTH tetR-type" evidence="3">
    <location>
        <begin position="9"/>
        <end position="69"/>
    </location>
</feature>
<dbReference type="SUPFAM" id="SSF46689">
    <property type="entry name" value="Homeodomain-like"/>
    <property type="match status" value="1"/>
</dbReference>
<dbReference type="PROSITE" id="PS50977">
    <property type="entry name" value="HTH_TETR_2"/>
    <property type="match status" value="1"/>
</dbReference>
<proteinExistence type="predicted"/>
<evidence type="ECO:0000313" key="5">
    <source>
        <dbReference type="Proteomes" id="UP000371977"/>
    </source>
</evidence>
<accession>A0A6C2C248</accession>
<name>A0A6C2C248_9LACO</name>
<keyword evidence="5" id="KW-1185">Reference proteome</keyword>
<evidence type="ECO:0000259" key="3">
    <source>
        <dbReference type="PROSITE" id="PS50977"/>
    </source>
</evidence>
<reference evidence="4 5" key="1">
    <citation type="submission" date="2019-01" db="EMBL/GenBank/DDBJ databases">
        <title>Weissella sp. nov., a novel lactic acid bacterium isolated from animal feces.</title>
        <authorList>
            <person name="Wang L.-T."/>
        </authorList>
    </citation>
    <scope>NUCLEOTIDE SEQUENCE [LARGE SCALE GENOMIC DNA]</scope>
    <source>
        <strain evidence="4 5">8H-2</strain>
    </source>
</reference>
<gene>
    <name evidence="4" type="ORF">ESZ50_11015</name>
</gene>
<evidence type="ECO:0000256" key="2">
    <source>
        <dbReference type="PROSITE-ProRule" id="PRU00335"/>
    </source>
</evidence>
<protein>
    <submittedName>
        <fullName evidence="4">TetR/AcrR family transcriptional regulator</fullName>
    </submittedName>
</protein>
<sequence>MLTREEEKQLIFDSLKDALLILMEYKDFSKITIQELVDKAGVARSTFYRHFRNKLDLVRYLITDTLINFDKIYAPKTISERFEDSYMREVRRYVRQYHNQIKSIYVSGLSYLYLEQLNLHLLKCKPQRLSIEEKIELYGLAGAQYNIIFNGFIKEA</sequence>
<dbReference type="Proteomes" id="UP000371977">
    <property type="component" value="Unassembled WGS sequence"/>
</dbReference>
<dbReference type="AlphaFoldDB" id="A0A6C2C248"/>
<dbReference type="PANTHER" id="PTHR43479:SF7">
    <property type="entry name" value="TETR-FAMILY TRANSCRIPTIONAL REGULATOR"/>
    <property type="match status" value="1"/>
</dbReference>
<evidence type="ECO:0000313" key="4">
    <source>
        <dbReference type="EMBL" id="TYC47877.1"/>
    </source>
</evidence>
<keyword evidence="1 2" id="KW-0238">DNA-binding</keyword>
<dbReference type="EMBL" id="SDGZ01000028">
    <property type="protein sequence ID" value="TYC47877.1"/>
    <property type="molecule type" value="Genomic_DNA"/>
</dbReference>
<feature type="DNA-binding region" description="H-T-H motif" evidence="2">
    <location>
        <begin position="32"/>
        <end position="51"/>
    </location>
</feature>